<dbReference type="PANTHER" id="PTHR38567:SF1">
    <property type="entry name" value="DUF4291 DOMAIN-CONTAINING PROTEIN"/>
    <property type="match status" value="1"/>
</dbReference>
<gene>
    <name evidence="2" type="ORF">C0Q70_08360</name>
</gene>
<evidence type="ECO:0000313" key="2">
    <source>
        <dbReference type="EMBL" id="PVD32913.1"/>
    </source>
</evidence>
<dbReference type="STRING" id="400727.A0A2T7PHL5"/>
<keyword evidence="1" id="KW-0472">Membrane</keyword>
<keyword evidence="1" id="KW-1133">Transmembrane helix</keyword>
<organism evidence="2 3">
    <name type="scientific">Pomacea canaliculata</name>
    <name type="common">Golden apple snail</name>
    <dbReference type="NCBI Taxonomy" id="400727"/>
    <lineage>
        <taxon>Eukaryota</taxon>
        <taxon>Metazoa</taxon>
        <taxon>Spiralia</taxon>
        <taxon>Lophotrochozoa</taxon>
        <taxon>Mollusca</taxon>
        <taxon>Gastropoda</taxon>
        <taxon>Caenogastropoda</taxon>
        <taxon>Architaenioglossa</taxon>
        <taxon>Ampullarioidea</taxon>
        <taxon>Ampullariidae</taxon>
        <taxon>Pomacea</taxon>
    </lineage>
</organism>
<keyword evidence="1" id="KW-0812">Transmembrane</keyword>
<feature type="transmembrane region" description="Helical" evidence="1">
    <location>
        <begin position="344"/>
        <end position="364"/>
    </location>
</feature>
<dbReference type="InterPro" id="IPR025633">
    <property type="entry name" value="DUF4291"/>
</dbReference>
<dbReference type="EMBL" id="PZQS01000004">
    <property type="protein sequence ID" value="PVD32913.1"/>
    <property type="molecule type" value="Genomic_DNA"/>
</dbReference>
<reference evidence="2 3" key="1">
    <citation type="submission" date="2018-04" db="EMBL/GenBank/DDBJ databases">
        <title>The genome of golden apple snail Pomacea canaliculata provides insight into stress tolerance and invasive adaptation.</title>
        <authorList>
            <person name="Liu C."/>
            <person name="Liu B."/>
            <person name="Ren Y."/>
            <person name="Zhang Y."/>
            <person name="Wang H."/>
            <person name="Li S."/>
            <person name="Jiang F."/>
            <person name="Yin L."/>
            <person name="Zhang G."/>
            <person name="Qian W."/>
            <person name="Fan W."/>
        </authorList>
    </citation>
    <scope>NUCLEOTIDE SEQUENCE [LARGE SCALE GENOMIC DNA]</scope>
    <source>
        <strain evidence="2">SZHN2017</strain>
        <tissue evidence="2">Muscle</tissue>
    </source>
</reference>
<dbReference type="PANTHER" id="PTHR38567">
    <property type="entry name" value="DUF4291 DOMAIN-CONTAINING PROTEIN"/>
    <property type="match status" value="1"/>
</dbReference>
<name>A0A2T7PHL5_POMCA</name>
<dbReference type="OrthoDB" id="413653at2759"/>
<dbReference type="AlphaFoldDB" id="A0A2T7PHL5"/>
<keyword evidence="3" id="KW-1185">Reference proteome</keyword>
<sequence length="420" mass="48249">MATSFAENKGEAISTCRVQESIGCEKLLSGEKKKAGSTESSSQNSLQVGEADFHDIQAHFLHDIVAKAWPLGVEPYVRQRSEHWPPTGKHILAHFDDSSIIVYQAYCPEIAKYAVKHQRFGGDKFSFDRMSWIKTNFLWMMYRCGWATKPKQERVLAVRITLDGFNQILSAAYTAQQQKSQNLQTNDISVRLQWDPDHDTNGIKETRRAIQLGLKQEVTRDASGLDNETTMSPSQIYIRGKRSLEHPVRKIKYKSRLPVVLEDAATISRAKLNSTRNVNKTELDYHFAQRFSQSHPSMTTSQMITAGPLKQYLGLDGNPFNMTQFKEMLKKQALIRHVSHGAEMAYLCLVGLIVAMLWTIWYLGGFARCHYQPKHHVYFSEEDNYLSVREVLEKKRQYLPMFKGKPEWEDVLTCNHRTNP</sequence>
<proteinExistence type="predicted"/>
<dbReference type="Pfam" id="PF14124">
    <property type="entry name" value="DUF4291"/>
    <property type="match status" value="1"/>
</dbReference>
<comment type="caution">
    <text evidence="2">The sequence shown here is derived from an EMBL/GenBank/DDBJ whole genome shotgun (WGS) entry which is preliminary data.</text>
</comment>
<accession>A0A2T7PHL5</accession>
<protein>
    <submittedName>
        <fullName evidence="2">Uncharacterized protein</fullName>
    </submittedName>
</protein>
<evidence type="ECO:0000256" key="1">
    <source>
        <dbReference type="SAM" id="Phobius"/>
    </source>
</evidence>
<evidence type="ECO:0000313" key="3">
    <source>
        <dbReference type="Proteomes" id="UP000245119"/>
    </source>
</evidence>
<dbReference type="Proteomes" id="UP000245119">
    <property type="component" value="Linkage Group LG4"/>
</dbReference>